<feature type="region of interest" description="Disordered" evidence="1">
    <location>
        <begin position="59"/>
        <end position="134"/>
    </location>
</feature>
<dbReference type="PROSITE" id="PS50965">
    <property type="entry name" value="NERD"/>
    <property type="match status" value="1"/>
</dbReference>
<dbReference type="EMBL" id="CP002299">
    <property type="protein sequence ID" value="ADP84859.1"/>
    <property type="molecule type" value="Genomic_DNA"/>
</dbReference>
<protein>
    <submittedName>
        <fullName evidence="3">NERD domain protein</fullName>
    </submittedName>
</protein>
<organism evidence="3 4">
    <name type="scientific">Pseudofrankia inefficax (strain DSM 45817 / CECT 9037 / DDB 130130 / EuI1c)</name>
    <name type="common">Frankia inefficax</name>
    <dbReference type="NCBI Taxonomy" id="298654"/>
    <lineage>
        <taxon>Bacteria</taxon>
        <taxon>Bacillati</taxon>
        <taxon>Actinomycetota</taxon>
        <taxon>Actinomycetes</taxon>
        <taxon>Frankiales</taxon>
        <taxon>Frankiaceae</taxon>
        <taxon>Pseudofrankia</taxon>
    </lineage>
</organism>
<sequence>MGELLVTPWRRFGHDRLYVNLPDGQSAAWFDLRTGQTTILLDAYRDAAHDALASYLEKSSEPAGYPLPPPPTRSSPPPVSPPAPLTGWTPEVPEPTGSWPVPEQPASQPGSPPARPPAARSPVRAAGGPTDDLAANLPGAALRAKIEELTPGFWRALLNRLLHRPAETDGWSKGLIGEEMAGAELARLTTWGWLVLHSIPLPRDVDIDHLLIGPGGVFTINTKHHVGARVWVGDHAVKVGGQSHQYPRKARAEASRASAALSRACGFDVPVEAVLAFVAPEKLTSSPPRAEGDLIRLHAIRHSQFITFKDFPTVWDRHQVEQIHAAARDRQNWLDA</sequence>
<evidence type="ECO:0000256" key="1">
    <source>
        <dbReference type="SAM" id="MobiDB-lite"/>
    </source>
</evidence>
<dbReference type="InterPro" id="IPR011528">
    <property type="entry name" value="NERD"/>
</dbReference>
<dbReference type="OrthoDB" id="5793358at2"/>
<feature type="compositionally biased region" description="Pro residues" evidence="1">
    <location>
        <begin position="65"/>
        <end position="84"/>
    </location>
</feature>
<feature type="domain" description="NERD" evidence="2">
    <location>
        <begin position="173"/>
        <end position="284"/>
    </location>
</feature>
<reference evidence="3 4" key="1">
    <citation type="submission" date="2010-10" db="EMBL/GenBank/DDBJ databases">
        <title>Complete sequence of Frankia sp. EuI1c.</title>
        <authorList>
            <consortium name="US DOE Joint Genome Institute"/>
            <person name="Lucas S."/>
            <person name="Copeland A."/>
            <person name="Lapidus A."/>
            <person name="Cheng J.-F."/>
            <person name="Bruce D."/>
            <person name="Goodwin L."/>
            <person name="Pitluck S."/>
            <person name="Chertkov O."/>
            <person name="Detter J.C."/>
            <person name="Han C."/>
            <person name="Tapia R."/>
            <person name="Land M."/>
            <person name="Hauser L."/>
            <person name="Jeffries C."/>
            <person name="Kyrpides N."/>
            <person name="Ivanova N."/>
            <person name="Mikhailova N."/>
            <person name="Beauchemin N."/>
            <person name="Sen A."/>
            <person name="Sur S.A."/>
            <person name="Gtari M."/>
            <person name="Wall L."/>
            <person name="Tisa L."/>
            <person name="Woyke T."/>
        </authorList>
    </citation>
    <scope>NUCLEOTIDE SEQUENCE [LARGE SCALE GENOMIC DNA]</scope>
    <source>
        <strain evidence="4">DSM 45817 / CECT 9037 / EuI1c</strain>
    </source>
</reference>
<dbReference type="Proteomes" id="UP000002484">
    <property type="component" value="Chromosome"/>
</dbReference>
<dbReference type="KEGG" id="fri:FraEuI1c_6891"/>
<accession>E3IUP3</accession>
<evidence type="ECO:0000313" key="4">
    <source>
        <dbReference type="Proteomes" id="UP000002484"/>
    </source>
</evidence>
<dbReference type="RefSeq" id="WP_013427970.1">
    <property type="nucleotide sequence ID" value="NC_014666.1"/>
</dbReference>
<dbReference type="InParanoid" id="E3IUP3"/>
<evidence type="ECO:0000259" key="2">
    <source>
        <dbReference type="PROSITE" id="PS50965"/>
    </source>
</evidence>
<feature type="compositionally biased region" description="Low complexity" evidence="1">
    <location>
        <begin position="117"/>
        <end position="129"/>
    </location>
</feature>
<dbReference type="AlphaFoldDB" id="E3IUP3"/>
<evidence type="ECO:0000313" key="3">
    <source>
        <dbReference type="EMBL" id="ADP84859.1"/>
    </source>
</evidence>
<gene>
    <name evidence="3" type="ordered locus">FraEuI1c_6891</name>
</gene>
<dbReference type="HOGENOM" id="CLU_058430_0_0_11"/>
<keyword evidence="4" id="KW-1185">Reference proteome</keyword>
<dbReference type="STRING" id="298654.FraEuI1c_6891"/>
<dbReference type="Pfam" id="PF08378">
    <property type="entry name" value="NERD"/>
    <property type="match status" value="1"/>
</dbReference>
<name>E3IUP3_PSEI1</name>
<dbReference type="eggNOG" id="ENOG5032SHB">
    <property type="taxonomic scope" value="Bacteria"/>
</dbReference>
<proteinExistence type="predicted"/>